<evidence type="ECO:0000313" key="2">
    <source>
        <dbReference type="Proteomes" id="UP001145114"/>
    </source>
</evidence>
<gene>
    <name evidence="1" type="primary">COG6</name>
    <name evidence="1" type="ORF">EV182_003884</name>
</gene>
<proteinExistence type="predicted"/>
<name>A0ACC1HT61_9FUNG</name>
<accession>A0ACC1HT61</accession>
<organism evidence="1 2">
    <name type="scientific">Spiromyces aspiralis</name>
    <dbReference type="NCBI Taxonomy" id="68401"/>
    <lineage>
        <taxon>Eukaryota</taxon>
        <taxon>Fungi</taxon>
        <taxon>Fungi incertae sedis</taxon>
        <taxon>Zoopagomycota</taxon>
        <taxon>Kickxellomycotina</taxon>
        <taxon>Kickxellomycetes</taxon>
        <taxon>Kickxellales</taxon>
        <taxon>Kickxellaceae</taxon>
        <taxon>Spiromyces</taxon>
    </lineage>
</organism>
<keyword evidence="2" id="KW-1185">Reference proteome</keyword>
<evidence type="ECO:0000313" key="1">
    <source>
        <dbReference type="EMBL" id="KAJ1678521.1"/>
    </source>
</evidence>
<reference evidence="1" key="1">
    <citation type="submission" date="2022-06" db="EMBL/GenBank/DDBJ databases">
        <title>Phylogenomic reconstructions and comparative analyses of Kickxellomycotina fungi.</title>
        <authorList>
            <person name="Reynolds N.K."/>
            <person name="Stajich J.E."/>
            <person name="Barry K."/>
            <person name="Grigoriev I.V."/>
            <person name="Crous P."/>
            <person name="Smith M.E."/>
        </authorList>
    </citation>
    <scope>NUCLEOTIDE SEQUENCE</scope>
    <source>
        <strain evidence="1">RSA 2271</strain>
    </source>
</reference>
<dbReference type="Proteomes" id="UP001145114">
    <property type="component" value="Unassembled WGS sequence"/>
</dbReference>
<dbReference type="EMBL" id="JAMZIH010001088">
    <property type="protein sequence ID" value="KAJ1678521.1"/>
    <property type="molecule type" value="Genomic_DNA"/>
</dbReference>
<sequence>MRQLCHLYLLVGYPVSASKPGIDVRGERPQQQQRSQQRGDVLGLDVDRALASYEDAGLKGMRRWASNEIRQLSKDTPEFSAELKRAIHALKRRPALHQTVIQDIANTRCEALAYAFIQALVRGGPNGVPRPIDVHAADPVRYLGDMLAWVHQAHASEIELLDTLFIDKDSDHGHADGDDQAVSDVRLENARCRKDVLSLCLEGLCRPLELRVQQTLLAMSEPTQLLKLINFLQFYSQVFAKTCLPDSALMLTMKDMAAHANETFINVLKTRVLDDTANIEISPTLNVPDGCMAVIDLVRDLINIYDASFGLNHDETSPPREEHGSVEDLQVLSEQQILADIFSLSLDQMVERCQSVASTSNLLDYEATILEWNLHSAIRNMMNANESARSWHEKVTAKLGSLESWLEQQLFELINERSGMKFVLECLDNGQQDSLTPAQILALSTKLSEALATGELDLTVQMGRLHSPKVTKAIIATVMTHFVDAYKRVYGFVEAKIGTDATWDSQVDLGTFHRPHVLATLLL</sequence>
<protein>
    <submittedName>
        <fullName evidence="1">Golgi transport complex subunit 6</fullName>
    </submittedName>
</protein>
<comment type="caution">
    <text evidence="1">The sequence shown here is derived from an EMBL/GenBank/DDBJ whole genome shotgun (WGS) entry which is preliminary data.</text>
</comment>